<accession>A0A2T7AU88</accession>
<dbReference type="RefSeq" id="WP_075199813.1">
    <property type="nucleotide sequence ID" value="NZ_CP187985.1"/>
</dbReference>
<evidence type="ECO:0000313" key="1">
    <source>
        <dbReference type="EMBL" id="PUX15213.1"/>
    </source>
</evidence>
<reference evidence="1" key="1">
    <citation type="submission" date="2016-12" db="EMBL/GenBank/DDBJ databases">
        <title>Analysis of the Molecular Diversity Among Cronobacter Species Isolated from Filth Flies Using a Pan Genomic DNA Microarray.</title>
        <authorList>
            <person name="Pava-Ripoll M."/>
            <person name="Tall B."/>
            <person name="Farber J."/>
            <person name="Fanning S."/>
            <person name="Lehner A."/>
            <person name="Stephan R."/>
            <person name="Pagotto F."/>
            <person name="Iverson C."/>
            <person name="Ziobro G."/>
            <person name="Miller A."/>
            <person name="Pearson R."/>
            <person name="Yan Q."/>
            <person name="Kim M."/>
            <person name="Jeong S."/>
            <person name="Park J."/>
            <person name="Jun S."/>
            <person name="Choi H."/>
            <person name="Chung T."/>
            <person name="Yoo Y."/>
            <person name="Park E."/>
            <person name="Hwang S."/>
            <person name="Lee B."/>
            <person name="Sathyamoorthy V."/>
            <person name="Carter L."/>
            <person name="Mammel M."/>
            <person name="Jackson S."/>
            <person name="Kothary M."/>
            <person name="Patel I."/>
            <person name="Grim C."/>
            <person name="Gopinath G."/>
            <person name="Gangiredla J."/>
            <person name="Chase H."/>
        </authorList>
    </citation>
    <scope>NUCLEOTIDE SEQUENCE [LARGE SCALE GENOMIC DNA]</scope>
    <source>
        <strain evidence="1">MOD1-Sh41s</strain>
    </source>
</reference>
<name>A0A2T7AU88_9ENTR</name>
<comment type="caution">
    <text evidence="1">The sequence shown here is derived from an EMBL/GenBank/DDBJ whole genome shotgun (WGS) entry which is preliminary data.</text>
</comment>
<proteinExistence type="predicted"/>
<dbReference type="EMBL" id="MSAG01000070">
    <property type="protein sequence ID" value="PUX15213.1"/>
    <property type="molecule type" value="Genomic_DNA"/>
</dbReference>
<sequence>MLSLSLPYIRNIQSLDVKDKGRDVACFFEAELVHNLMHSLLVSEFTEHDIWFLNNQAKYYCEKCTDDISPNYSQQVEYIKELFKLVPESLKPKLHWKGP</sequence>
<organism evidence="1">
    <name type="scientific">Cronobacter turicensis</name>
    <dbReference type="NCBI Taxonomy" id="413502"/>
    <lineage>
        <taxon>Bacteria</taxon>
        <taxon>Pseudomonadati</taxon>
        <taxon>Pseudomonadota</taxon>
        <taxon>Gammaproteobacteria</taxon>
        <taxon>Enterobacterales</taxon>
        <taxon>Enterobacteriaceae</taxon>
        <taxon>Cronobacter</taxon>
    </lineage>
</organism>
<gene>
    <name evidence="1" type="ORF">BS411_22435</name>
</gene>
<dbReference type="AlphaFoldDB" id="A0A2T7AU88"/>
<dbReference type="OrthoDB" id="6919103at2"/>
<protein>
    <submittedName>
        <fullName evidence="1">Zinc ABC transporter substrate-binding protein</fullName>
    </submittedName>
</protein>